<dbReference type="SMART" id="SM00710">
    <property type="entry name" value="PbH1"/>
    <property type="match status" value="7"/>
</dbReference>
<dbReference type="InterPro" id="IPR011050">
    <property type="entry name" value="Pectin_lyase_fold/virulence"/>
</dbReference>
<dbReference type="InterPro" id="IPR006626">
    <property type="entry name" value="PbH1"/>
</dbReference>
<accession>A0ABS1X4C3</accession>
<gene>
    <name evidence="2" type="ORF">JM946_25425</name>
</gene>
<proteinExistence type="predicted"/>
<dbReference type="Proteomes" id="UP000661077">
    <property type="component" value="Unassembled WGS sequence"/>
</dbReference>
<keyword evidence="3" id="KW-1185">Reference proteome</keyword>
<dbReference type="InterPro" id="IPR012334">
    <property type="entry name" value="Pectin_lyas_fold"/>
</dbReference>
<dbReference type="GO" id="GO:0016829">
    <property type="term" value="F:lyase activity"/>
    <property type="evidence" value="ECO:0007669"/>
    <property type="project" value="UniProtKB-KW"/>
</dbReference>
<dbReference type="PROSITE" id="PS51257">
    <property type="entry name" value="PROKAR_LIPOPROTEIN"/>
    <property type="match status" value="1"/>
</dbReference>
<sequence length="746" mass="80026">MTGIRECRLALLVVAAVIGCTSAAAKEIRVSDQAAYARAVKQVKPGDVIELADGEWRDFKILFEGQGTAAQPITLTAQTKGKVFVTGQSNLRLAGEYLVVSGLVFRDGHTPTDEVISFRRDSKRVARHSRVTEVVIDAFNPSDRRRQDHWVSLYGQANRVDHSQFVGKTNAGVTLAVIRDAPVEDRHRIDHNYFGFRPPLGSNGGETLRIGTSEQSLSASRSVVERNYFEHCDGEVEIVSNKSGGNSFLGNTFFESQGSLVLRHGNDNLVEGNVFFGNGRPHTGGIRVINARQTIRGNYMEGVAGTGFASAFAVMNGVPNSVINRYHQVAGARIENNTIVDAARITLGAGADAERSAPPVDSKFERNLIVGRTEQDPFLVETELSGVSFAGNVQSEVAKPALSAGFTRRAIELARGENGLLYPKDPALAQVGAPRSLVPVRKEETGVAWYSKPSKGGVDFSVEETHRVTSSAELTGALAAAMNGDTIQLAAGEYVVDAPLMVDRALTIAGSQRATTIRFKQASLFVLRRGGALRLQGLRISGAAAPAQPGNVVIKLDEKNAPAHYAVEILDSEFVDLNRAAGFDVIAVSPRFFGQRLAIRDSAFTDVSGAVLAVTVREGGDPLYALETIEISNTSFNRVGRVADVFRGGRDESTFGPRFTLTNSTIADSGKDEGNSLRLSGVLFTHIAGNRFSDSGRIEITHGVGAPQTAIVDNRFADTPAPVIRELYAKGPPRVALERNVTGGAK</sequence>
<name>A0ABS1X4C3_9GAMM</name>
<dbReference type="Pfam" id="PF14592">
    <property type="entry name" value="Chondroitinas_B"/>
    <property type="match status" value="1"/>
</dbReference>
<feature type="signal peptide" evidence="1">
    <location>
        <begin position="1"/>
        <end position="25"/>
    </location>
</feature>
<evidence type="ECO:0000313" key="2">
    <source>
        <dbReference type="EMBL" id="MBM0108086.1"/>
    </source>
</evidence>
<dbReference type="CDD" id="cd14251">
    <property type="entry name" value="PL-6"/>
    <property type="match status" value="1"/>
</dbReference>
<dbReference type="SUPFAM" id="SSF51126">
    <property type="entry name" value="Pectin lyase-like"/>
    <property type="match status" value="2"/>
</dbReference>
<organism evidence="2 3">
    <name type="scientific">Steroidobacter gossypii</name>
    <dbReference type="NCBI Taxonomy" id="2805490"/>
    <lineage>
        <taxon>Bacteria</taxon>
        <taxon>Pseudomonadati</taxon>
        <taxon>Pseudomonadota</taxon>
        <taxon>Gammaproteobacteria</taxon>
        <taxon>Steroidobacterales</taxon>
        <taxon>Steroidobacteraceae</taxon>
        <taxon>Steroidobacter</taxon>
    </lineage>
</organism>
<dbReference type="EMBL" id="JAEVLS010000006">
    <property type="protein sequence ID" value="MBM0108086.1"/>
    <property type="molecule type" value="Genomic_DNA"/>
</dbReference>
<keyword evidence="1" id="KW-0732">Signal</keyword>
<evidence type="ECO:0000256" key="1">
    <source>
        <dbReference type="SAM" id="SignalP"/>
    </source>
</evidence>
<keyword evidence="2" id="KW-0456">Lyase</keyword>
<evidence type="ECO:0000313" key="3">
    <source>
        <dbReference type="Proteomes" id="UP000661077"/>
    </source>
</evidence>
<dbReference type="InterPro" id="IPR039513">
    <property type="entry name" value="PL-6"/>
</dbReference>
<comment type="caution">
    <text evidence="2">The sequence shown here is derived from an EMBL/GenBank/DDBJ whole genome shotgun (WGS) entry which is preliminary data.</text>
</comment>
<protein>
    <submittedName>
        <fullName evidence="2">Polysaccharide lyase 6 family protein</fullName>
    </submittedName>
</protein>
<reference evidence="2 3" key="1">
    <citation type="journal article" date="2021" name="Int. J. Syst. Evol. Microbiol.">
        <title>Steroidobacter gossypii sp. nov., isolated from soil of cotton cropping field.</title>
        <authorList>
            <person name="Huang R."/>
            <person name="Yang S."/>
            <person name="Zhen C."/>
            <person name="Liu W."/>
        </authorList>
    </citation>
    <scope>NUCLEOTIDE SEQUENCE [LARGE SCALE GENOMIC DNA]</scope>
    <source>
        <strain evidence="2 3">S1-65</strain>
    </source>
</reference>
<dbReference type="Gene3D" id="2.160.20.10">
    <property type="entry name" value="Single-stranded right-handed beta-helix, Pectin lyase-like"/>
    <property type="match status" value="2"/>
</dbReference>
<feature type="chain" id="PRO_5045519967" evidence="1">
    <location>
        <begin position="26"/>
        <end position="746"/>
    </location>
</feature>
<dbReference type="RefSeq" id="WP_203170193.1">
    <property type="nucleotide sequence ID" value="NZ_JAEVLS010000006.1"/>
</dbReference>